<dbReference type="InterPro" id="IPR001128">
    <property type="entry name" value="Cyt_P450"/>
</dbReference>
<name>A0ABM0P426_PRUMU</name>
<protein>
    <submittedName>
        <fullName evidence="9">Cytochrome P450 716B1-like</fullName>
    </submittedName>
</protein>
<proteinExistence type="inferred from homology"/>
<dbReference type="InterPro" id="IPR017972">
    <property type="entry name" value="Cyt_P450_CS"/>
</dbReference>
<keyword evidence="6 7" id="KW-0408">Iron</keyword>
<keyword evidence="5" id="KW-1133">Transmembrane helix</keyword>
<evidence type="ECO:0000256" key="6">
    <source>
        <dbReference type="ARBA" id="ARBA00023004"/>
    </source>
</evidence>
<comment type="similarity">
    <text evidence="2 7">Belongs to the cytochrome P450 family.</text>
</comment>
<keyword evidence="8" id="KW-1185">Reference proteome</keyword>
<dbReference type="PROSITE" id="PS00086">
    <property type="entry name" value="CYTOCHROME_P450"/>
    <property type="match status" value="1"/>
</dbReference>
<dbReference type="PANTHER" id="PTHR24286">
    <property type="entry name" value="CYTOCHROME P450 26"/>
    <property type="match status" value="1"/>
</dbReference>
<evidence type="ECO:0000313" key="8">
    <source>
        <dbReference type="Proteomes" id="UP000694861"/>
    </source>
</evidence>
<gene>
    <name evidence="9" type="primary">LOC103333074</name>
</gene>
<evidence type="ECO:0000256" key="3">
    <source>
        <dbReference type="ARBA" id="ARBA00022692"/>
    </source>
</evidence>
<evidence type="ECO:0000256" key="4">
    <source>
        <dbReference type="ARBA" id="ARBA00022723"/>
    </source>
</evidence>
<keyword evidence="3" id="KW-0812">Transmembrane</keyword>
<evidence type="ECO:0000313" key="9">
    <source>
        <dbReference type="RefSeq" id="XP_008234090.1"/>
    </source>
</evidence>
<keyword evidence="7" id="KW-0560">Oxidoreductase</keyword>
<dbReference type="PRINTS" id="PR00385">
    <property type="entry name" value="P450"/>
</dbReference>
<dbReference type="Pfam" id="PF00067">
    <property type="entry name" value="p450"/>
    <property type="match status" value="1"/>
</dbReference>
<sequence>MVGLMKKITFKVTCSLLFGLPEGQEKDALLEDFAIATKGLWAIPLNIPGTIFYKAMQARGRISKIFINLMQNRRVEEDKNNPQKNDIISVFLHLRDEAGEPLQVEEILDNLITLIVASHDTTAILLGLILRHLSTDAKTFGEVLEEQKEVVKAVEASGDEGRLTWSEIQMMKHTWRVAQELMRLTPPVFGNFKCASRDTTFDGFHIPKGWKVFWVSSATHMDHNLFEDPNKFDPSRFESSNKSSYPPYTYIPFGAGPRICPGLEFARVEVLLIIHRFITNYTWTPIIKNEPIRREPMPYPAMGLPVKLHNYL</sequence>
<dbReference type="RefSeq" id="XP_008234090.1">
    <property type="nucleotide sequence ID" value="XM_008235868.1"/>
</dbReference>
<dbReference type="Gene3D" id="1.10.630.10">
    <property type="entry name" value="Cytochrome P450"/>
    <property type="match status" value="1"/>
</dbReference>
<dbReference type="InterPro" id="IPR036396">
    <property type="entry name" value="Cyt_P450_sf"/>
</dbReference>
<accession>A0ABM0P426</accession>
<keyword evidence="4 7" id="KW-0479">Metal-binding</keyword>
<dbReference type="Proteomes" id="UP000694861">
    <property type="component" value="Linkage group LG5"/>
</dbReference>
<evidence type="ECO:0000256" key="2">
    <source>
        <dbReference type="ARBA" id="ARBA00010617"/>
    </source>
</evidence>
<comment type="subcellular location">
    <subcellularLocation>
        <location evidence="1">Membrane</location>
        <topology evidence="1">Single-pass membrane protein</topology>
    </subcellularLocation>
</comment>
<dbReference type="SUPFAM" id="SSF48264">
    <property type="entry name" value="Cytochrome P450"/>
    <property type="match status" value="1"/>
</dbReference>
<organism evidence="8 9">
    <name type="scientific">Prunus mume</name>
    <name type="common">Japanese apricot</name>
    <name type="synonym">Armeniaca mume</name>
    <dbReference type="NCBI Taxonomy" id="102107"/>
    <lineage>
        <taxon>Eukaryota</taxon>
        <taxon>Viridiplantae</taxon>
        <taxon>Streptophyta</taxon>
        <taxon>Embryophyta</taxon>
        <taxon>Tracheophyta</taxon>
        <taxon>Spermatophyta</taxon>
        <taxon>Magnoliopsida</taxon>
        <taxon>eudicotyledons</taxon>
        <taxon>Gunneridae</taxon>
        <taxon>Pentapetalae</taxon>
        <taxon>rosids</taxon>
        <taxon>fabids</taxon>
        <taxon>Rosales</taxon>
        <taxon>Rosaceae</taxon>
        <taxon>Amygdaloideae</taxon>
        <taxon>Amygdaleae</taxon>
        <taxon>Prunus</taxon>
    </lineage>
</organism>
<keyword evidence="7" id="KW-0349">Heme</keyword>
<reference evidence="9" key="2">
    <citation type="submission" date="2025-08" db="UniProtKB">
        <authorList>
            <consortium name="RefSeq"/>
        </authorList>
    </citation>
    <scope>IDENTIFICATION</scope>
</reference>
<reference evidence="8" key="1">
    <citation type="journal article" date="2012" name="Nat. Commun.">
        <title>The genome of Prunus mume.</title>
        <authorList>
            <person name="Zhang Q."/>
            <person name="Chen W."/>
            <person name="Sun L."/>
            <person name="Zhao F."/>
            <person name="Huang B."/>
            <person name="Yang W."/>
            <person name="Tao Y."/>
            <person name="Wang J."/>
            <person name="Yuan Z."/>
            <person name="Fan G."/>
            <person name="Xing Z."/>
            <person name="Han C."/>
            <person name="Pan H."/>
            <person name="Zhong X."/>
            <person name="Shi W."/>
            <person name="Liang X."/>
            <person name="Du D."/>
            <person name="Sun F."/>
            <person name="Xu Z."/>
            <person name="Hao R."/>
            <person name="Lv T."/>
            <person name="Lv Y."/>
            <person name="Zheng Z."/>
            <person name="Sun M."/>
            <person name="Luo L."/>
            <person name="Cai M."/>
            <person name="Gao Y."/>
            <person name="Wang J."/>
            <person name="Yin Y."/>
            <person name="Xu X."/>
            <person name="Cheng T."/>
            <person name="Wang J."/>
        </authorList>
    </citation>
    <scope>NUCLEOTIDE SEQUENCE [LARGE SCALE GENOMIC DNA]</scope>
</reference>
<dbReference type="PANTHER" id="PTHR24286:SF256">
    <property type="entry name" value="CYTOCHROME P450 FAMILY PROTEIN"/>
    <property type="match status" value="1"/>
</dbReference>
<evidence type="ECO:0000256" key="5">
    <source>
        <dbReference type="ARBA" id="ARBA00022989"/>
    </source>
</evidence>
<dbReference type="GeneID" id="103333074"/>
<keyword evidence="7" id="KW-0503">Monooxygenase</keyword>
<keyword evidence="5" id="KW-0472">Membrane</keyword>
<evidence type="ECO:0000256" key="1">
    <source>
        <dbReference type="ARBA" id="ARBA00004167"/>
    </source>
</evidence>
<dbReference type="PRINTS" id="PR00463">
    <property type="entry name" value="EP450I"/>
</dbReference>
<dbReference type="InterPro" id="IPR002401">
    <property type="entry name" value="Cyt_P450_E_grp-I"/>
</dbReference>
<evidence type="ECO:0000256" key="7">
    <source>
        <dbReference type="RuleBase" id="RU000461"/>
    </source>
</evidence>